<evidence type="ECO:0000256" key="1">
    <source>
        <dbReference type="ARBA" id="ARBA00004275"/>
    </source>
</evidence>
<dbReference type="PANTHER" id="PTHR24096:SF168">
    <property type="entry name" value="AMP-BINDING DOMAIN-CONTAINING PROTEIN"/>
    <property type="match status" value="1"/>
</dbReference>
<dbReference type="Pfam" id="PF00501">
    <property type="entry name" value="AMP-binding"/>
    <property type="match status" value="1"/>
</dbReference>
<sequence length="298" mass="32981">MIMWLAMDTTTENLASNSLRSVLVAGAPIDSNMANSAKRRLNLRDLRQTFGMTELGGLCTLAHYECDKIETVGAPLPGMLFKVVNWETKQLCPPRTPGHLMVLGPQVMPAYYKNPKATGELFDPSGYVKTGDAAFYDETGQVYVLDRIKDIIRYKGTLICPSEVELMLRAHPGIEDCAVVGRQDHVSGEVPAAFVVKSSTHPLLSSAEVRQYVSGKIATFKELRGGVFFISEIPRTICGKVVRRQLRQFWDRERANSKDIIAKEAKAQKANEKIDKTPVKRANGSATPTKRINKAGKK</sequence>
<dbReference type="SUPFAM" id="SSF56801">
    <property type="entry name" value="Acetyl-CoA synthetase-like"/>
    <property type="match status" value="1"/>
</dbReference>
<evidence type="ECO:0000259" key="5">
    <source>
        <dbReference type="Pfam" id="PF00501"/>
    </source>
</evidence>
<comment type="similarity">
    <text evidence="2">Belongs to the ATP-dependent AMP-binding enzyme family.</text>
</comment>
<dbReference type="GO" id="GO:0005777">
    <property type="term" value="C:peroxisome"/>
    <property type="evidence" value="ECO:0007669"/>
    <property type="project" value="UniProtKB-SubCell"/>
</dbReference>
<dbReference type="Gene3D" id="3.30.300.30">
    <property type="match status" value="1"/>
</dbReference>
<feature type="region of interest" description="Disordered" evidence="4">
    <location>
        <begin position="262"/>
        <end position="298"/>
    </location>
</feature>
<feature type="domain" description="AMP-binding enzyme C-terminal" evidence="6">
    <location>
        <begin position="163"/>
        <end position="240"/>
    </location>
</feature>
<dbReference type="EMBL" id="CATQJL010000326">
    <property type="protein sequence ID" value="CAJ0609889.1"/>
    <property type="molecule type" value="Genomic_DNA"/>
</dbReference>
<dbReference type="Proteomes" id="UP001176961">
    <property type="component" value="Unassembled WGS sequence"/>
</dbReference>
<protein>
    <submittedName>
        <fullName evidence="7">Uncharacterized protein</fullName>
    </submittedName>
</protein>
<comment type="subcellular location">
    <subcellularLocation>
        <location evidence="1">Peroxisome</location>
    </subcellularLocation>
</comment>
<name>A0AA36ME50_CYLNA</name>
<dbReference type="InterPro" id="IPR000873">
    <property type="entry name" value="AMP-dep_synth/lig_dom"/>
</dbReference>
<evidence type="ECO:0000256" key="3">
    <source>
        <dbReference type="ARBA" id="ARBA00023140"/>
    </source>
</evidence>
<evidence type="ECO:0000313" key="7">
    <source>
        <dbReference type="EMBL" id="CAJ0609889.1"/>
    </source>
</evidence>
<organism evidence="7 8">
    <name type="scientific">Cylicocyclus nassatus</name>
    <name type="common">Nematode worm</name>
    <dbReference type="NCBI Taxonomy" id="53992"/>
    <lineage>
        <taxon>Eukaryota</taxon>
        <taxon>Metazoa</taxon>
        <taxon>Ecdysozoa</taxon>
        <taxon>Nematoda</taxon>
        <taxon>Chromadorea</taxon>
        <taxon>Rhabditida</taxon>
        <taxon>Rhabditina</taxon>
        <taxon>Rhabditomorpha</taxon>
        <taxon>Strongyloidea</taxon>
        <taxon>Strongylidae</taxon>
        <taxon>Cylicocyclus</taxon>
    </lineage>
</organism>
<feature type="compositionally biased region" description="Basic and acidic residues" evidence="4">
    <location>
        <begin position="262"/>
        <end position="278"/>
    </location>
</feature>
<keyword evidence="8" id="KW-1185">Reference proteome</keyword>
<dbReference type="GO" id="GO:0016405">
    <property type="term" value="F:CoA-ligase activity"/>
    <property type="evidence" value="ECO:0007669"/>
    <property type="project" value="TreeGrafter"/>
</dbReference>
<dbReference type="InterPro" id="IPR045851">
    <property type="entry name" value="AMP-bd_C_sf"/>
</dbReference>
<feature type="domain" description="AMP-dependent synthetase/ligase" evidence="5">
    <location>
        <begin position="15"/>
        <end position="112"/>
    </location>
</feature>
<evidence type="ECO:0000259" key="6">
    <source>
        <dbReference type="Pfam" id="PF13193"/>
    </source>
</evidence>
<evidence type="ECO:0000256" key="2">
    <source>
        <dbReference type="ARBA" id="ARBA00006432"/>
    </source>
</evidence>
<proteinExistence type="inferred from homology"/>
<evidence type="ECO:0000256" key="4">
    <source>
        <dbReference type="SAM" id="MobiDB-lite"/>
    </source>
</evidence>
<dbReference type="InterPro" id="IPR042099">
    <property type="entry name" value="ANL_N_sf"/>
</dbReference>
<reference evidence="7" key="1">
    <citation type="submission" date="2023-07" db="EMBL/GenBank/DDBJ databases">
        <authorList>
            <consortium name="CYATHOMIX"/>
        </authorList>
    </citation>
    <scope>NUCLEOTIDE SEQUENCE</scope>
    <source>
        <strain evidence="7">N/A</strain>
    </source>
</reference>
<dbReference type="Pfam" id="PF13193">
    <property type="entry name" value="AMP-binding_C"/>
    <property type="match status" value="1"/>
</dbReference>
<dbReference type="InterPro" id="IPR025110">
    <property type="entry name" value="AMP-bd_C"/>
</dbReference>
<dbReference type="AlphaFoldDB" id="A0AA36ME50"/>
<dbReference type="PANTHER" id="PTHR24096">
    <property type="entry name" value="LONG-CHAIN-FATTY-ACID--COA LIGASE"/>
    <property type="match status" value="1"/>
</dbReference>
<accession>A0AA36ME50</accession>
<gene>
    <name evidence="7" type="ORF">CYNAS_LOCUS21872</name>
</gene>
<keyword evidence="3" id="KW-0576">Peroxisome</keyword>
<evidence type="ECO:0000313" key="8">
    <source>
        <dbReference type="Proteomes" id="UP001176961"/>
    </source>
</evidence>
<dbReference type="Gene3D" id="3.40.50.12780">
    <property type="entry name" value="N-terminal domain of ligase-like"/>
    <property type="match status" value="1"/>
</dbReference>
<comment type="caution">
    <text evidence="7">The sequence shown here is derived from an EMBL/GenBank/DDBJ whole genome shotgun (WGS) entry which is preliminary data.</text>
</comment>
<dbReference type="FunFam" id="3.30.300.30:FF:000007">
    <property type="entry name" value="4-coumarate--CoA ligase 2"/>
    <property type="match status" value="1"/>
</dbReference>